<comment type="subunit">
    <text evidence="1">Component of the TIM23 complex.</text>
</comment>
<evidence type="ECO:0000256" key="2">
    <source>
        <dbReference type="SAM" id="MobiDB-lite"/>
    </source>
</evidence>
<dbReference type="Proteomes" id="UP000054843">
    <property type="component" value="Unassembled WGS sequence"/>
</dbReference>
<dbReference type="AlphaFoldDB" id="A0A0V1M8S8"/>
<organism evidence="4 5">
    <name type="scientific">Trichinella papuae</name>
    <dbReference type="NCBI Taxonomy" id="268474"/>
    <lineage>
        <taxon>Eukaryota</taxon>
        <taxon>Metazoa</taxon>
        <taxon>Ecdysozoa</taxon>
        <taxon>Nematoda</taxon>
        <taxon>Enoplea</taxon>
        <taxon>Dorylaimia</taxon>
        <taxon>Trichinellida</taxon>
        <taxon>Trichinellidae</taxon>
        <taxon>Trichinella</taxon>
    </lineage>
</organism>
<accession>A0A0V1M8S8</accession>
<dbReference type="Pfam" id="PF03031">
    <property type="entry name" value="NIF"/>
    <property type="match status" value="1"/>
</dbReference>
<sequence length="152" mass="17203">MTEIHSKTEQDITKPEEEVSTSQGAYQMDPSEDKKALDKLWEAVLRSDFTKKQKPDNSKQAGVKSNSSSVDLPKLTVVFDLDSTLIYSSKKKLFPAQQCLASEKYFTAIRPHCITLLKNIRPLCNIMMFSLGTESYVNDVLTLIDPNGEYFE</sequence>
<dbReference type="SUPFAM" id="SSF56784">
    <property type="entry name" value="HAD-like"/>
    <property type="match status" value="1"/>
</dbReference>
<gene>
    <name evidence="4" type="primary">FCP1</name>
    <name evidence="4" type="ORF">T10_11942</name>
</gene>
<dbReference type="InterPro" id="IPR050365">
    <property type="entry name" value="TIM50"/>
</dbReference>
<dbReference type="PROSITE" id="PS50969">
    <property type="entry name" value="FCP1"/>
    <property type="match status" value="1"/>
</dbReference>
<feature type="compositionally biased region" description="Basic and acidic residues" evidence="2">
    <location>
        <begin position="1"/>
        <end position="17"/>
    </location>
</feature>
<comment type="caution">
    <text evidence="4">The sequence shown here is derived from an EMBL/GenBank/DDBJ whole genome shotgun (WGS) entry which is preliminary data.</text>
</comment>
<keyword evidence="1" id="KW-0811">Translocation</keyword>
<feature type="region of interest" description="Disordered" evidence="2">
    <location>
        <begin position="1"/>
        <end position="34"/>
    </location>
</feature>
<name>A0A0V1M8S8_9BILA</name>
<dbReference type="InterPro" id="IPR036412">
    <property type="entry name" value="HAD-like_sf"/>
</dbReference>
<dbReference type="PANTHER" id="PTHR12210">
    <property type="entry name" value="DULLARD PROTEIN PHOSPHATASE"/>
    <property type="match status" value="1"/>
</dbReference>
<protein>
    <recommendedName>
        <fullName evidence="1">Mitochondrial import inner membrane translocase subunit TIM50</fullName>
    </recommendedName>
</protein>
<evidence type="ECO:0000313" key="5">
    <source>
        <dbReference type="Proteomes" id="UP000054843"/>
    </source>
</evidence>
<keyword evidence="1" id="KW-0653">Protein transport</keyword>
<evidence type="ECO:0000313" key="4">
    <source>
        <dbReference type="EMBL" id="KRZ68228.1"/>
    </source>
</evidence>
<comment type="similarity">
    <text evidence="1">Belongs to the TIM50 family.</text>
</comment>
<comment type="function">
    <text evidence="1">Essential component of the TIM23 complex, a complex that mediates the translocation of transit peptide-containing proteins across the mitochondrial inner membrane.</text>
</comment>
<keyword evidence="5" id="KW-1185">Reference proteome</keyword>
<dbReference type="GO" id="GO:0015031">
    <property type="term" value="P:protein transport"/>
    <property type="evidence" value="ECO:0007669"/>
    <property type="project" value="UniProtKB-KW"/>
</dbReference>
<keyword evidence="1" id="KW-0813">Transport</keyword>
<evidence type="ECO:0000256" key="1">
    <source>
        <dbReference type="RuleBase" id="RU365079"/>
    </source>
</evidence>
<proteinExistence type="inferred from homology"/>
<dbReference type="EMBL" id="JYDO01000171">
    <property type="protein sequence ID" value="KRZ68228.1"/>
    <property type="molecule type" value="Genomic_DNA"/>
</dbReference>
<dbReference type="Gene3D" id="3.40.50.1000">
    <property type="entry name" value="HAD superfamily/HAD-like"/>
    <property type="match status" value="1"/>
</dbReference>
<keyword evidence="1" id="KW-0496">Mitochondrion</keyword>
<dbReference type="InterPro" id="IPR023214">
    <property type="entry name" value="HAD_sf"/>
</dbReference>
<evidence type="ECO:0000259" key="3">
    <source>
        <dbReference type="PROSITE" id="PS50969"/>
    </source>
</evidence>
<comment type="subcellular location">
    <subcellularLocation>
        <location evidence="1">Mitochondrion inner membrane</location>
        <topology evidence="1">Single-pass membrane protein</topology>
    </subcellularLocation>
</comment>
<keyword evidence="1" id="KW-0809">Transit peptide</keyword>
<dbReference type="InterPro" id="IPR004274">
    <property type="entry name" value="FCP1_dom"/>
</dbReference>
<dbReference type="GO" id="GO:0005744">
    <property type="term" value="C:TIM23 mitochondrial import inner membrane translocase complex"/>
    <property type="evidence" value="ECO:0007669"/>
    <property type="project" value="UniProtKB-UniRule"/>
</dbReference>
<reference evidence="4 5" key="1">
    <citation type="submission" date="2015-01" db="EMBL/GenBank/DDBJ databases">
        <title>Evolution of Trichinella species and genotypes.</title>
        <authorList>
            <person name="Korhonen P.K."/>
            <person name="Edoardo P."/>
            <person name="Giuseppe L.R."/>
            <person name="Gasser R.B."/>
        </authorList>
    </citation>
    <scope>NUCLEOTIDE SEQUENCE [LARGE SCALE GENOMIC DNA]</scope>
    <source>
        <strain evidence="4">ISS1980</strain>
    </source>
</reference>
<feature type="domain" description="FCP1 homology" evidence="3">
    <location>
        <begin position="70"/>
        <end position="152"/>
    </location>
</feature>